<dbReference type="KEGG" id="epl:P4G45_15805"/>
<protein>
    <recommendedName>
        <fullName evidence="4">Copper-binding protein</fullName>
    </recommendedName>
</protein>
<gene>
    <name evidence="2" type="ORF">P4G45_15805</name>
    <name evidence="3" type="ORF">P8936_17015</name>
</gene>
<proteinExistence type="predicted"/>
<evidence type="ECO:0000313" key="3">
    <source>
        <dbReference type="EMBL" id="XBH13366.1"/>
    </source>
</evidence>
<feature type="signal peptide" evidence="1">
    <location>
        <begin position="1"/>
        <end position="24"/>
    </location>
</feature>
<evidence type="ECO:0008006" key="4">
    <source>
        <dbReference type="Google" id="ProtNLM"/>
    </source>
</evidence>
<dbReference type="EMBL" id="CP121194">
    <property type="protein sequence ID" value="XBH09931.1"/>
    <property type="molecule type" value="Genomic_DNA"/>
</dbReference>
<dbReference type="PROSITE" id="PS51257">
    <property type="entry name" value="PROKAR_LIPOPROTEIN"/>
    <property type="match status" value="1"/>
</dbReference>
<evidence type="ECO:0000313" key="2">
    <source>
        <dbReference type="EMBL" id="XBH09931.1"/>
    </source>
</evidence>
<organism evidence="2">
    <name type="scientific">Edaphobacter paludis</name>
    <dbReference type="NCBI Taxonomy" id="3035702"/>
    <lineage>
        <taxon>Bacteria</taxon>
        <taxon>Pseudomonadati</taxon>
        <taxon>Acidobacteriota</taxon>
        <taxon>Terriglobia</taxon>
        <taxon>Terriglobales</taxon>
        <taxon>Acidobacteriaceae</taxon>
        <taxon>Edaphobacter</taxon>
    </lineage>
</organism>
<keyword evidence="1" id="KW-0732">Signal</keyword>
<feature type="chain" id="PRO_5043288736" description="Copper-binding protein" evidence="1">
    <location>
        <begin position="25"/>
        <end position="112"/>
    </location>
</feature>
<dbReference type="RefSeq" id="WP_348267438.1">
    <property type="nucleotide sequence ID" value="NZ_CP121194.1"/>
</dbReference>
<evidence type="ECO:0000256" key="1">
    <source>
        <dbReference type="SAM" id="SignalP"/>
    </source>
</evidence>
<sequence>MIRKSLFIAPLAVACLLASQAVYASPVNVLTPVNAMFARSKTIKFELHNASASPMDLKAGDTMMTLKAGETISVNLAPGTRIVTNSANSNHPAGTLVLEVSAAFNGSTITLR</sequence>
<reference evidence="2" key="1">
    <citation type="submission" date="2023-03" db="EMBL/GenBank/DDBJ databases">
        <title>Edaphobacter sp.</title>
        <authorList>
            <person name="Huber K.J."/>
            <person name="Papendorf J."/>
            <person name="Pilke C."/>
            <person name="Bunk B."/>
            <person name="Sproeer C."/>
            <person name="Pester M."/>
        </authorList>
    </citation>
    <scope>NUCLEOTIDE SEQUENCE</scope>
    <source>
        <strain evidence="2">DSM 109919</strain>
        <strain evidence="3">DSM 109920</strain>
    </source>
</reference>
<accession>A0AAU7D951</accession>
<name>A0AAU7CZ49_9BACT</name>
<accession>A0AAU7CZ49</accession>
<dbReference type="AlphaFoldDB" id="A0AAU7CZ49"/>
<dbReference type="EMBL" id="CP121195">
    <property type="protein sequence ID" value="XBH13366.1"/>
    <property type="molecule type" value="Genomic_DNA"/>
</dbReference>